<dbReference type="Proteomes" id="UP001041814">
    <property type="component" value="Unassembled WGS sequence"/>
</dbReference>
<name>A0ABS1DVY8_RUBGE</name>
<reference evidence="14" key="2">
    <citation type="journal article" date="2020" name="Microorganisms">
        <title>Osmotic Adaptation and Compatible Solute Biosynthesis of Phototrophic Bacteria as Revealed from Genome Analyses.</title>
        <authorList>
            <person name="Imhoff J.F."/>
            <person name="Rahn T."/>
            <person name="Kunzel S."/>
            <person name="Keller A."/>
            <person name="Neulinger S.C."/>
        </authorList>
    </citation>
    <scope>NUCLEOTIDE SEQUENCE</scope>
    <source>
        <strain evidence="14">IM 151</strain>
    </source>
</reference>
<evidence type="ECO:0000256" key="8">
    <source>
        <dbReference type="ARBA" id="ARBA00022741"/>
    </source>
</evidence>
<gene>
    <name evidence="13" type="primary">lpxK</name>
    <name evidence="14" type="ORF">CKO43_13935</name>
</gene>
<evidence type="ECO:0000313" key="14">
    <source>
        <dbReference type="EMBL" id="MBK1713876.1"/>
    </source>
</evidence>
<comment type="similarity">
    <text evidence="13">Belongs to the LpxK family.</text>
</comment>
<evidence type="ECO:0000256" key="9">
    <source>
        <dbReference type="ARBA" id="ARBA00022777"/>
    </source>
</evidence>
<keyword evidence="8 13" id="KW-0547">Nucleotide-binding</keyword>
<dbReference type="EC" id="2.7.1.130" evidence="3 13"/>
<keyword evidence="11 13" id="KW-0443">Lipid metabolism</keyword>
<dbReference type="EMBL" id="NRRU01000049">
    <property type="protein sequence ID" value="MBK1713876.1"/>
    <property type="molecule type" value="Genomic_DNA"/>
</dbReference>
<keyword evidence="7 13" id="KW-0808">Transferase</keyword>
<keyword evidence="5 13" id="KW-0444">Lipid biosynthesis</keyword>
<dbReference type="PANTHER" id="PTHR42724">
    <property type="entry name" value="TETRAACYLDISACCHARIDE 4'-KINASE"/>
    <property type="match status" value="1"/>
</dbReference>
<evidence type="ECO:0000256" key="7">
    <source>
        <dbReference type="ARBA" id="ARBA00022679"/>
    </source>
</evidence>
<evidence type="ECO:0000313" key="15">
    <source>
        <dbReference type="Proteomes" id="UP001041814"/>
    </source>
</evidence>
<evidence type="ECO:0000256" key="2">
    <source>
        <dbReference type="ARBA" id="ARBA00004870"/>
    </source>
</evidence>
<evidence type="ECO:0000256" key="6">
    <source>
        <dbReference type="ARBA" id="ARBA00022556"/>
    </source>
</evidence>
<dbReference type="InterPro" id="IPR003758">
    <property type="entry name" value="LpxK"/>
</dbReference>
<dbReference type="SUPFAM" id="SSF52540">
    <property type="entry name" value="P-loop containing nucleoside triphosphate hydrolases"/>
    <property type="match status" value="1"/>
</dbReference>
<proteinExistence type="inferred from homology"/>
<protein>
    <recommendedName>
        <fullName evidence="4 13">Tetraacyldisaccharide 4'-kinase</fullName>
        <ecNumber evidence="3 13">2.7.1.130</ecNumber>
    </recommendedName>
    <alternativeName>
        <fullName evidence="12 13">Lipid A 4'-kinase</fullName>
    </alternativeName>
</protein>
<keyword evidence="10 13" id="KW-0067">ATP-binding</keyword>
<evidence type="ECO:0000256" key="13">
    <source>
        <dbReference type="HAMAP-Rule" id="MF_00409"/>
    </source>
</evidence>
<keyword evidence="6 13" id="KW-0441">Lipid A biosynthesis</keyword>
<accession>A0ABS1DVY8</accession>
<dbReference type="RefSeq" id="WP_200379030.1">
    <property type="nucleotide sequence ID" value="NZ_NRRU01000049.1"/>
</dbReference>
<evidence type="ECO:0000256" key="4">
    <source>
        <dbReference type="ARBA" id="ARBA00016436"/>
    </source>
</evidence>
<keyword evidence="9 13" id="KW-0418">Kinase</keyword>
<feature type="binding site" evidence="13">
    <location>
        <begin position="60"/>
        <end position="67"/>
    </location>
    <ligand>
        <name>ATP</name>
        <dbReference type="ChEBI" id="CHEBI:30616"/>
    </ligand>
</feature>
<dbReference type="Pfam" id="PF02606">
    <property type="entry name" value="LpxK"/>
    <property type="match status" value="1"/>
</dbReference>
<sequence>MSLAERLEALLLRQWWQSGRTPLAAALAPLESLYGVFARRAQEVEPQRAPVPVVVVGNLIVGGAGKTPTVIALVHALRAAGCTPGVISRGFGRDDGGVRAVEGDSAAAEVGDEPLVILRRSGAPVWVGRDRVAAARALCAAHPEVDVLVSDDGLQHRRLARDAEIVVFDERGTGNGRLLPAGPLREPLPAQLPPGRFVLYNAPRPTTPLPGVVALRALGPALALEDWAAGRSDAAQPLQMLQGRTLLAAAGIASPERFFSMLETAGLTLRRLPLADHHGYDALPWPAGTAEVVTTEKDAVKLAGRALGGTRVWVVGLDFRLPDSLVQDVLRLVAPPRTR</sequence>
<evidence type="ECO:0000256" key="12">
    <source>
        <dbReference type="ARBA" id="ARBA00029757"/>
    </source>
</evidence>
<comment type="pathway">
    <text evidence="2 13">Glycolipid biosynthesis; lipid IV(A) biosynthesis; lipid IV(A) from (3R)-3-hydroxytetradecanoyl-[acyl-carrier-protein] and UDP-N-acetyl-alpha-D-glucosamine: step 6/6.</text>
</comment>
<dbReference type="PANTHER" id="PTHR42724:SF1">
    <property type="entry name" value="TETRAACYLDISACCHARIDE 4'-KINASE, MITOCHONDRIAL-RELATED"/>
    <property type="match status" value="1"/>
</dbReference>
<dbReference type="HAMAP" id="MF_00409">
    <property type="entry name" value="LpxK"/>
    <property type="match status" value="1"/>
</dbReference>
<keyword evidence="15" id="KW-1185">Reference proteome</keyword>
<comment type="function">
    <text evidence="1 13">Transfers the gamma-phosphate of ATP to the 4'-position of a tetraacyldisaccharide 1-phosphate intermediate (termed DS-1-P) to form tetraacyldisaccharide 1,4'-bis-phosphate (lipid IVA).</text>
</comment>
<dbReference type="NCBIfam" id="TIGR00682">
    <property type="entry name" value="lpxK"/>
    <property type="match status" value="1"/>
</dbReference>
<evidence type="ECO:0000256" key="1">
    <source>
        <dbReference type="ARBA" id="ARBA00002274"/>
    </source>
</evidence>
<evidence type="ECO:0000256" key="10">
    <source>
        <dbReference type="ARBA" id="ARBA00022840"/>
    </source>
</evidence>
<organism evidence="14 15">
    <name type="scientific">Rubrivivax gelatinosus</name>
    <name type="common">Rhodocyclus gelatinosus</name>
    <name type="synonym">Rhodopseudomonas gelatinosa</name>
    <dbReference type="NCBI Taxonomy" id="28068"/>
    <lineage>
        <taxon>Bacteria</taxon>
        <taxon>Pseudomonadati</taxon>
        <taxon>Pseudomonadota</taxon>
        <taxon>Betaproteobacteria</taxon>
        <taxon>Burkholderiales</taxon>
        <taxon>Sphaerotilaceae</taxon>
        <taxon>Rubrivivax</taxon>
    </lineage>
</organism>
<comment type="catalytic activity">
    <reaction evidence="13">
        <text>a lipid A disaccharide + ATP = a lipid IVA + ADP + H(+)</text>
        <dbReference type="Rhea" id="RHEA:67840"/>
        <dbReference type="ChEBI" id="CHEBI:15378"/>
        <dbReference type="ChEBI" id="CHEBI:30616"/>
        <dbReference type="ChEBI" id="CHEBI:176343"/>
        <dbReference type="ChEBI" id="CHEBI:176425"/>
        <dbReference type="ChEBI" id="CHEBI:456216"/>
        <dbReference type="EC" id="2.7.1.130"/>
    </reaction>
</comment>
<dbReference type="InterPro" id="IPR027417">
    <property type="entry name" value="P-loop_NTPase"/>
</dbReference>
<comment type="caution">
    <text evidence="14">The sequence shown here is derived from an EMBL/GenBank/DDBJ whole genome shotgun (WGS) entry which is preliminary data.</text>
</comment>
<evidence type="ECO:0000256" key="5">
    <source>
        <dbReference type="ARBA" id="ARBA00022516"/>
    </source>
</evidence>
<evidence type="ECO:0000256" key="3">
    <source>
        <dbReference type="ARBA" id="ARBA00012071"/>
    </source>
</evidence>
<reference evidence="14" key="1">
    <citation type="submission" date="2017-08" db="EMBL/GenBank/DDBJ databases">
        <authorList>
            <person name="Imhoff J.F."/>
            <person name="Rahn T."/>
            <person name="Kuenzel S."/>
            <person name="Neulinger S.C."/>
        </authorList>
    </citation>
    <scope>NUCLEOTIDE SEQUENCE</scope>
    <source>
        <strain evidence="14">IM 151</strain>
    </source>
</reference>
<evidence type="ECO:0000256" key="11">
    <source>
        <dbReference type="ARBA" id="ARBA00023098"/>
    </source>
</evidence>